<dbReference type="STRING" id="1886670.PTI45_00119"/>
<sequence length="169" mass="18806">MIIEISVAVIALAFVALVIFLIKVLQSAAKSLDNVSSTLVDVQKTIEELTYEVKQTIRNVNDITVDVEHKLKQVDPLMETVKNLGEILNDVTLSSKDLSLRVIEKVKHIGESKPKPVASNPTGVNNKATASTPQQRTLQSYSATYSHANATNWMKWVDTAATVWQRYRK</sequence>
<dbReference type="AlphaFoldDB" id="A0A1E3L9F3"/>
<proteinExistence type="predicted"/>
<dbReference type="PANTHER" id="PTHR40070:SF1">
    <property type="entry name" value="UPF0478 PROTEIN YTXG"/>
    <property type="match status" value="1"/>
</dbReference>
<gene>
    <name evidence="2" type="ORF">PTI45_00119</name>
</gene>
<dbReference type="Pfam" id="PF06103">
    <property type="entry name" value="DUF948"/>
    <property type="match status" value="1"/>
</dbReference>
<accession>A0A1E3L9F3</accession>
<evidence type="ECO:0000313" key="2">
    <source>
        <dbReference type="EMBL" id="ODP30398.1"/>
    </source>
</evidence>
<protein>
    <submittedName>
        <fullName evidence="2">UPF0478 protein YtxG</fullName>
    </submittedName>
</protein>
<feature type="region of interest" description="Disordered" evidence="1">
    <location>
        <begin position="111"/>
        <end position="135"/>
    </location>
</feature>
<dbReference type="Proteomes" id="UP000094578">
    <property type="component" value="Unassembled WGS sequence"/>
</dbReference>
<dbReference type="EMBL" id="MDER01000002">
    <property type="protein sequence ID" value="ODP30398.1"/>
    <property type="molecule type" value="Genomic_DNA"/>
</dbReference>
<organism evidence="2 3">
    <name type="scientific">Paenibacillus nuruki</name>
    <dbReference type="NCBI Taxonomy" id="1886670"/>
    <lineage>
        <taxon>Bacteria</taxon>
        <taxon>Bacillati</taxon>
        <taxon>Bacillota</taxon>
        <taxon>Bacilli</taxon>
        <taxon>Bacillales</taxon>
        <taxon>Paenibacillaceae</taxon>
        <taxon>Paenibacillus</taxon>
    </lineage>
</organism>
<feature type="compositionally biased region" description="Polar residues" evidence="1">
    <location>
        <begin position="119"/>
        <end position="135"/>
    </location>
</feature>
<dbReference type="RefSeq" id="WP_069325609.1">
    <property type="nucleotide sequence ID" value="NZ_MDER01000002.1"/>
</dbReference>
<dbReference type="InterPro" id="IPR009293">
    <property type="entry name" value="UPF0478"/>
</dbReference>
<comment type="caution">
    <text evidence="2">The sequence shown here is derived from an EMBL/GenBank/DDBJ whole genome shotgun (WGS) entry which is preliminary data.</text>
</comment>
<keyword evidence="3" id="KW-1185">Reference proteome</keyword>
<evidence type="ECO:0000256" key="1">
    <source>
        <dbReference type="SAM" id="MobiDB-lite"/>
    </source>
</evidence>
<evidence type="ECO:0000313" key="3">
    <source>
        <dbReference type="Proteomes" id="UP000094578"/>
    </source>
</evidence>
<dbReference type="PANTHER" id="PTHR40070">
    <property type="entry name" value="UPF0478 PROTEIN YTXG"/>
    <property type="match status" value="1"/>
</dbReference>
<reference evidence="2 3" key="1">
    <citation type="submission" date="2016-08" db="EMBL/GenBank/DDBJ databases">
        <title>Genome sequencing of Paenibacillus sp. TI45-13ar, isolated from Korean traditional nuruk.</title>
        <authorList>
            <person name="Kim S.-J."/>
        </authorList>
    </citation>
    <scope>NUCLEOTIDE SEQUENCE [LARGE SCALE GENOMIC DNA]</scope>
    <source>
        <strain evidence="2 3">TI45-13ar</strain>
    </source>
</reference>
<name>A0A1E3L9F3_9BACL</name>